<proteinExistence type="inferred from homology"/>
<dbReference type="PRINTS" id="PR00792">
    <property type="entry name" value="PEPSIN"/>
</dbReference>
<reference evidence="13" key="1">
    <citation type="submission" date="2022-11" db="UniProtKB">
        <authorList>
            <consortium name="WormBaseParasite"/>
        </authorList>
    </citation>
    <scope>IDENTIFICATION</scope>
</reference>
<feature type="active site" evidence="10">
    <location>
        <position position="5"/>
    </location>
</feature>
<organism evidence="12 13">
    <name type="scientific">Panagrolaimus davidi</name>
    <dbReference type="NCBI Taxonomy" id="227884"/>
    <lineage>
        <taxon>Eukaryota</taxon>
        <taxon>Metazoa</taxon>
        <taxon>Ecdysozoa</taxon>
        <taxon>Nematoda</taxon>
        <taxon>Chromadorea</taxon>
        <taxon>Rhabditida</taxon>
        <taxon>Tylenchina</taxon>
        <taxon>Panagrolaimomorpha</taxon>
        <taxon>Panagrolaimoidea</taxon>
        <taxon>Panagrolaimidae</taxon>
        <taxon>Panagrolaimus</taxon>
    </lineage>
</organism>
<evidence type="ECO:0000313" key="12">
    <source>
        <dbReference type="Proteomes" id="UP000887578"/>
    </source>
</evidence>
<dbReference type="GO" id="GO:0004190">
    <property type="term" value="F:aspartic-type endopeptidase activity"/>
    <property type="evidence" value="ECO:0007669"/>
    <property type="project" value="UniProtKB-KW"/>
</dbReference>
<evidence type="ECO:0000256" key="9">
    <source>
        <dbReference type="ARBA" id="ARBA00023180"/>
    </source>
</evidence>
<comment type="subcellular location">
    <subcellularLocation>
        <location evidence="1">Secreted</location>
    </subcellularLocation>
</comment>
<keyword evidence="12" id="KW-1185">Reference proteome</keyword>
<dbReference type="Pfam" id="PF00026">
    <property type="entry name" value="Asp"/>
    <property type="match status" value="1"/>
</dbReference>
<dbReference type="AlphaFoldDB" id="A0A914RCH2"/>
<dbReference type="GO" id="GO:0005576">
    <property type="term" value="C:extracellular region"/>
    <property type="evidence" value="ECO:0007669"/>
    <property type="project" value="UniProtKB-SubCell"/>
</dbReference>
<dbReference type="CDD" id="cd05471">
    <property type="entry name" value="pepsin_like"/>
    <property type="match status" value="1"/>
</dbReference>
<keyword evidence="9" id="KW-0325">Glycoprotein</keyword>
<evidence type="ECO:0000313" key="13">
    <source>
        <dbReference type="WBParaSite" id="PDA_v2.g9333.t1"/>
    </source>
</evidence>
<dbReference type="FunFam" id="2.40.70.10:FF:000058">
    <property type="entry name" value="ASpartyl Protease"/>
    <property type="match status" value="1"/>
</dbReference>
<evidence type="ECO:0000256" key="3">
    <source>
        <dbReference type="ARBA" id="ARBA00022525"/>
    </source>
</evidence>
<accession>A0A914RCH2</accession>
<name>A0A914RCH2_9BILA</name>
<dbReference type="InterPro" id="IPR034164">
    <property type="entry name" value="Pepsin-like_dom"/>
</dbReference>
<dbReference type="SUPFAM" id="SSF50630">
    <property type="entry name" value="Acid proteases"/>
    <property type="match status" value="1"/>
</dbReference>
<evidence type="ECO:0000256" key="10">
    <source>
        <dbReference type="PIRSR" id="PIRSR601461-1"/>
    </source>
</evidence>
<dbReference type="PROSITE" id="PS51767">
    <property type="entry name" value="PEPTIDASE_A1"/>
    <property type="match status" value="1"/>
</dbReference>
<dbReference type="InterPro" id="IPR033121">
    <property type="entry name" value="PEPTIDASE_A1"/>
</dbReference>
<dbReference type="PANTHER" id="PTHR47966">
    <property type="entry name" value="BETA-SITE APP-CLEAVING ENZYME, ISOFORM A-RELATED"/>
    <property type="match status" value="1"/>
</dbReference>
<evidence type="ECO:0000256" key="6">
    <source>
        <dbReference type="ARBA" id="ARBA00022750"/>
    </source>
</evidence>
<keyword evidence="4" id="KW-0645">Protease</keyword>
<dbReference type="InterPro" id="IPR001461">
    <property type="entry name" value="Aspartic_peptidase_A1"/>
</dbReference>
<dbReference type="Gene3D" id="2.40.70.10">
    <property type="entry name" value="Acid Proteases"/>
    <property type="match status" value="2"/>
</dbReference>
<sequence length="327" mass="35731">MVKFDTATSNFWVPDISACNTNTNCPSYCVDSNFCTFLCDTSCCSSPKDGCPTYLFNSTKSSTYVSTEKNITVGAMQCILGEDIVRFGNFGSLQLIIPKTQFAQAPINTDFWNDAINGVMGLGFQENADGNVVPPMINAINKNLLAKPLFTVYLKKVGLQQDVIGGVITYGDVDTVHCSSDFSYHPLTSTKLFQFQLDSVSVGNFTSSTKWNVIADTGTSFIGGPKVIIKSIAQQLGGIYNEDYGIYNVDCNSTIGPLTFTIGGIQYPVEQEQLIIDLDTGNCGLTFFRYESGGSGPTWIFGYSWFRSYCSVFNLGQKNIGFAKPIF</sequence>
<feature type="domain" description="Peptidase A1" evidence="11">
    <location>
        <begin position="1"/>
        <end position="323"/>
    </location>
</feature>
<keyword evidence="5" id="KW-0732">Signal</keyword>
<evidence type="ECO:0000256" key="8">
    <source>
        <dbReference type="ARBA" id="ARBA00023157"/>
    </source>
</evidence>
<protein>
    <submittedName>
        <fullName evidence="13">Peptidase A1 domain-containing protein</fullName>
    </submittedName>
</protein>
<feature type="active site" evidence="10">
    <location>
        <position position="216"/>
    </location>
</feature>
<keyword evidence="3" id="KW-0964">Secreted</keyword>
<evidence type="ECO:0000256" key="5">
    <source>
        <dbReference type="ARBA" id="ARBA00022729"/>
    </source>
</evidence>
<evidence type="ECO:0000256" key="7">
    <source>
        <dbReference type="ARBA" id="ARBA00022801"/>
    </source>
</evidence>
<evidence type="ECO:0000259" key="11">
    <source>
        <dbReference type="PROSITE" id="PS51767"/>
    </source>
</evidence>
<dbReference type="InterPro" id="IPR021109">
    <property type="entry name" value="Peptidase_aspartic_dom_sf"/>
</dbReference>
<keyword evidence="7" id="KW-0378">Hydrolase</keyword>
<dbReference type="GO" id="GO:0005764">
    <property type="term" value="C:lysosome"/>
    <property type="evidence" value="ECO:0007669"/>
    <property type="project" value="TreeGrafter"/>
</dbReference>
<evidence type="ECO:0000256" key="2">
    <source>
        <dbReference type="ARBA" id="ARBA00007447"/>
    </source>
</evidence>
<keyword evidence="6" id="KW-0064">Aspartyl protease</keyword>
<dbReference type="GO" id="GO:0006508">
    <property type="term" value="P:proteolysis"/>
    <property type="evidence" value="ECO:0007669"/>
    <property type="project" value="UniProtKB-KW"/>
</dbReference>
<keyword evidence="8" id="KW-1015">Disulfide bond</keyword>
<dbReference type="Proteomes" id="UP000887578">
    <property type="component" value="Unplaced"/>
</dbReference>
<dbReference type="PANTHER" id="PTHR47966:SF45">
    <property type="entry name" value="PEPTIDASE A1 DOMAIN-CONTAINING PROTEIN"/>
    <property type="match status" value="1"/>
</dbReference>
<evidence type="ECO:0000256" key="1">
    <source>
        <dbReference type="ARBA" id="ARBA00004613"/>
    </source>
</evidence>
<evidence type="ECO:0000256" key="4">
    <source>
        <dbReference type="ARBA" id="ARBA00022670"/>
    </source>
</evidence>
<dbReference type="WBParaSite" id="PDA_v2.g9333.t1">
    <property type="protein sequence ID" value="PDA_v2.g9333.t1"/>
    <property type="gene ID" value="PDA_v2.g9333"/>
</dbReference>
<comment type="similarity">
    <text evidence="2">Belongs to the peptidase A1 family.</text>
</comment>